<dbReference type="InterPro" id="IPR057670">
    <property type="entry name" value="SH3_retrovirus"/>
</dbReference>
<dbReference type="InterPro" id="IPR039537">
    <property type="entry name" value="Retrotran_Ty1/copia-like"/>
</dbReference>
<dbReference type="Gene3D" id="3.30.420.10">
    <property type="entry name" value="Ribonuclease H-like superfamily/Ribonuclease H"/>
    <property type="match status" value="1"/>
</dbReference>
<keyword evidence="3" id="KW-1185">Reference proteome</keyword>
<dbReference type="PROSITE" id="PS50994">
    <property type="entry name" value="INTEGRASE"/>
    <property type="match status" value="1"/>
</dbReference>
<dbReference type="Gramene" id="C.cajan_16232.t">
    <property type="protein sequence ID" value="C.cajan_16232.t.cds1"/>
    <property type="gene ID" value="C.cajan_16232"/>
</dbReference>
<dbReference type="PANTHER" id="PTHR42648:SF22">
    <property type="entry name" value="REVERSE TRANSCRIPTASE TY1_COPIA-TYPE DOMAIN-CONTAINING PROTEIN"/>
    <property type="match status" value="1"/>
</dbReference>
<dbReference type="AlphaFoldDB" id="A0A151T570"/>
<dbReference type="InterPro" id="IPR012337">
    <property type="entry name" value="RNaseH-like_sf"/>
</dbReference>
<dbReference type="GO" id="GO:0003676">
    <property type="term" value="F:nucleic acid binding"/>
    <property type="evidence" value="ECO:0007669"/>
    <property type="project" value="InterPro"/>
</dbReference>
<accession>A0A151T570</accession>
<dbReference type="Pfam" id="PF00665">
    <property type="entry name" value="rve"/>
    <property type="match status" value="1"/>
</dbReference>
<dbReference type="Proteomes" id="UP000075243">
    <property type="component" value="Chromosome 8"/>
</dbReference>
<evidence type="ECO:0000259" key="1">
    <source>
        <dbReference type="PROSITE" id="PS50994"/>
    </source>
</evidence>
<organism evidence="2 3">
    <name type="scientific">Cajanus cajan</name>
    <name type="common">Pigeon pea</name>
    <name type="synonym">Cajanus indicus</name>
    <dbReference type="NCBI Taxonomy" id="3821"/>
    <lineage>
        <taxon>Eukaryota</taxon>
        <taxon>Viridiplantae</taxon>
        <taxon>Streptophyta</taxon>
        <taxon>Embryophyta</taxon>
        <taxon>Tracheophyta</taxon>
        <taxon>Spermatophyta</taxon>
        <taxon>Magnoliopsida</taxon>
        <taxon>eudicotyledons</taxon>
        <taxon>Gunneridae</taxon>
        <taxon>Pentapetalae</taxon>
        <taxon>rosids</taxon>
        <taxon>fabids</taxon>
        <taxon>Fabales</taxon>
        <taxon>Fabaceae</taxon>
        <taxon>Papilionoideae</taxon>
        <taxon>50 kb inversion clade</taxon>
        <taxon>NPAAA clade</taxon>
        <taxon>indigoferoid/millettioid clade</taxon>
        <taxon>Phaseoleae</taxon>
        <taxon>Cajanus</taxon>
    </lineage>
</organism>
<feature type="domain" description="Integrase catalytic" evidence="1">
    <location>
        <begin position="39"/>
        <end position="205"/>
    </location>
</feature>
<sequence length="287" mass="33574">MADIQRQNRPKTWTVEATQQRQILTHPHTRSSYPPPPYKPSQPFSLIHGDIWGPSRVNNVTGSRWFVTFIDDHTWVIWVFLMKDKSEVGRIFKLFYTMVETQFQSRIKVLRSDNGREYYHSALNSYLQKHGIIHQNSCVDTPQQNGVAEIKNTHLLKVTRSLMLTTNVPNQFWGEAVLSATYLINRMPSRILNFNTPYSTLQTSYPTSRILTSIPLKIFECLAFIHNLNPHRNKLDPKSIKCIFLGYSPHQKGYKCYSPHTRKLYHTMDVIFFENQPYYPKVSIHGE</sequence>
<protein>
    <submittedName>
        <fullName evidence="2">Retrovirus-related Pol polyprotein from transposon TNT 1-94</fullName>
    </submittedName>
</protein>
<gene>
    <name evidence="2" type="ORF">KK1_016708</name>
</gene>
<reference evidence="2 3" key="1">
    <citation type="journal article" date="2012" name="Nat. Biotechnol.">
        <title>Draft genome sequence of pigeonpea (Cajanus cajan), an orphan legume crop of resource-poor farmers.</title>
        <authorList>
            <person name="Varshney R.K."/>
            <person name="Chen W."/>
            <person name="Li Y."/>
            <person name="Bharti A.K."/>
            <person name="Saxena R.K."/>
            <person name="Schlueter J.A."/>
            <person name="Donoghue M.T."/>
            <person name="Azam S."/>
            <person name="Fan G."/>
            <person name="Whaley A.M."/>
            <person name="Farmer A.D."/>
            <person name="Sheridan J."/>
            <person name="Iwata A."/>
            <person name="Tuteja R."/>
            <person name="Penmetsa R.V."/>
            <person name="Wu W."/>
            <person name="Upadhyaya H.D."/>
            <person name="Yang S.P."/>
            <person name="Shah T."/>
            <person name="Saxena K.B."/>
            <person name="Michael T."/>
            <person name="McCombie W.R."/>
            <person name="Yang B."/>
            <person name="Zhang G."/>
            <person name="Yang H."/>
            <person name="Wang J."/>
            <person name="Spillane C."/>
            <person name="Cook D.R."/>
            <person name="May G.D."/>
            <person name="Xu X."/>
            <person name="Jackson S.A."/>
        </authorList>
    </citation>
    <scope>NUCLEOTIDE SEQUENCE [LARGE SCALE GENOMIC DNA]</scope>
    <source>
        <strain evidence="3">cv. Asha</strain>
    </source>
</reference>
<dbReference type="SUPFAM" id="SSF53098">
    <property type="entry name" value="Ribonuclease H-like"/>
    <property type="match status" value="1"/>
</dbReference>
<dbReference type="EMBL" id="CM003610">
    <property type="protein sequence ID" value="KYP62183.1"/>
    <property type="molecule type" value="Genomic_DNA"/>
</dbReference>
<name>A0A151T570_CAJCA</name>
<dbReference type="InterPro" id="IPR001584">
    <property type="entry name" value="Integrase_cat-core"/>
</dbReference>
<dbReference type="GO" id="GO:0015074">
    <property type="term" value="P:DNA integration"/>
    <property type="evidence" value="ECO:0007669"/>
    <property type="project" value="InterPro"/>
</dbReference>
<evidence type="ECO:0000313" key="3">
    <source>
        <dbReference type="Proteomes" id="UP000075243"/>
    </source>
</evidence>
<dbReference type="PANTHER" id="PTHR42648">
    <property type="entry name" value="TRANSPOSASE, PUTATIVE-RELATED"/>
    <property type="match status" value="1"/>
</dbReference>
<proteinExistence type="predicted"/>
<dbReference type="Pfam" id="PF25597">
    <property type="entry name" value="SH3_retrovirus"/>
    <property type="match status" value="1"/>
</dbReference>
<evidence type="ECO:0000313" key="2">
    <source>
        <dbReference type="EMBL" id="KYP62183.1"/>
    </source>
</evidence>
<dbReference type="InterPro" id="IPR036397">
    <property type="entry name" value="RNaseH_sf"/>
</dbReference>